<dbReference type="SMART" id="SM00664">
    <property type="entry name" value="DoH"/>
    <property type="match status" value="1"/>
</dbReference>
<dbReference type="SMART" id="SM00665">
    <property type="entry name" value="B561"/>
    <property type="match status" value="1"/>
</dbReference>
<keyword evidence="3 10" id="KW-0812">Transmembrane</keyword>
<evidence type="ECO:0000256" key="10">
    <source>
        <dbReference type="SAM" id="Phobius"/>
    </source>
</evidence>
<dbReference type="PROSITE" id="PS50836">
    <property type="entry name" value="DOMON"/>
    <property type="match status" value="1"/>
</dbReference>
<dbReference type="CDD" id="cd09631">
    <property type="entry name" value="DOMON_DOH"/>
    <property type="match status" value="1"/>
</dbReference>
<evidence type="ECO:0000256" key="11">
    <source>
        <dbReference type="SAM" id="SignalP"/>
    </source>
</evidence>
<feature type="binding site" description="axial binding residue" evidence="9">
    <location>
        <position position="319"/>
    </location>
    <ligand>
        <name>heme b</name>
        <dbReference type="ChEBI" id="CHEBI:60344"/>
        <label>1</label>
    </ligand>
    <ligandPart>
        <name>Fe</name>
        <dbReference type="ChEBI" id="CHEBI:18248"/>
    </ligandPart>
</feature>
<dbReference type="InterPro" id="IPR045266">
    <property type="entry name" value="DOH_DOMON"/>
</dbReference>
<dbReference type="Gene3D" id="1.20.120.1770">
    <property type="match status" value="1"/>
</dbReference>
<proteinExistence type="evidence at transcript level"/>
<keyword evidence="7 8" id="KW-0472">Membrane</keyword>
<sequence>MALVTLQSNSKAGWMMAALLLLQAFAPPITAQTSSDSCNANLSLDLAFESSTLKCEPVWSGNGFILRFEQNGNVLNILLSAPYVTTGWVGMGFSNNGRMVGSSAMVGWRESSGNWTIQQYYLGGQTPNAVKPDNTESRLAVVSKSQRVHYQGSTIYLSFQIQFNEPVKSKNILFAYGSATPVSDQLSKHTDETSVVFDFSTGTSSSASASTDALKRNHGALNIFAWGVLLPIGAIIARYCRQWDPAWFYLHVGFQVSGFIFGVAGIVLGVTLYNKLAAAVHAHRGIGIFILVLGIFQVLALLFRPEKDAKMRKYWNWGHQWIGRLLIFLAAVNIVYGIHLAGAGNSWKVGYGFVVAILLVSVIALESLLWIRWYKRPTEPPAFQMYSTHG</sequence>
<dbReference type="OMA" id="VPRYFKH"/>
<dbReference type="GO" id="GO:0016020">
    <property type="term" value="C:membrane"/>
    <property type="evidence" value="ECO:0007669"/>
    <property type="project" value="UniProtKB-SubCell"/>
</dbReference>
<comment type="subcellular location">
    <subcellularLocation>
        <location evidence="1">Membrane</location>
    </subcellularLocation>
</comment>
<evidence type="ECO:0000256" key="8">
    <source>
        <dbReference type="PIRNR" id="PIRNR037471"/>
    </source>
</evidence>
<organism evidence="14">
    <name type="scientific">Picea sitchensis</name>
    <name type="common">Sitka spruce</name>
    <name type="synonym">Pinus sitchensis</name>
    <dbReference type="NCBI Taxonomy" id="3332"/>
    <lineage>
        <taxon>Eukaryota</taxon>
        <taxon>Viridiplantae</taxon>
        <taxon>Streptophyta</taxon>
        <taxon>Embryophyta</taxon>
        <taxon>Tracheophyta</taxon>
        <taxon>Spermatophyta</taxon>
        <taxon>Pinopsida</taxon>
        <taxon>Pinidae</taxon>
        <taxon>Conifers I</taxon>
        <taxon>Pinales</taxon>
        <taxon>Pinaceae</taxon>
        <taxon>Picea</taxon>
    </lineage>
</organism>
<dbReference type="InterPro" id="IPR017214">
    <property type="entry name" value="UCP037471"/>
</dbReference>
<keyword evidence="2 8" id="KW-0813">Transport</keyword>
<name>A9NRH1_PICSI</name>
<comment type="cofactor">
    <cofactor evidence="8">
        <name>heme b</name>
        <dbReference type="ChEBI" id="CHEBI:60344"/>
    </cofactor>
    <text evidence="8">Binds 2 heme b groups non-covalently.</text>
</comment>
<evidence type="ECO:0000256" key="1">
    <source>
        <dbReference type="ARBA" id="ARBA00004370"/>
    </source>
</evidence>
<keyword evidence="6 10" id="KW-1133">Transmembrane helix</keyword>
<feature type="transmembrane region" description="Helical" evidence="10">
    <location>
        <begin position="223"/>
        <end position="240"/>
    </location>
</feature>
<keyword evidence="9" id="KW-0479">Metal-binding</keyword>
<feature type="transmembrane region" description="Helical" evidence="10">
    <location>
        <begin position="247"/>
        <end position="273"/>
    </location>
</feature>
<dbReference type="PANTHER" id="PTHR23130:SF115">
    <property type="entry name" value="OS01G0680900 PROTEIN"/>
    <property type="match status" value="1"/>
</dbReference>
<dbReference type="CDD" id="cd08760">
    <property type="entry name" value="Cyt_b561_FRRS1_like"/>
    <property type="match status" value="1"/>
</dbReference>
<feature type="domain" description="DOMON" evidence="12">
    <location>
        <begin position="62"/>
        <end position="177"/>
    </location>
</feature>
<evidence type="ECO:0000256" key="2">
    <source>
        <dbReference type="ARBA" id="ARBA00022448"/>
    </source>
</evidence>
<dbReference type="GO" id="GO:0046872">
    <property type="term" value="F:metal ion binding"/>
    <property type="evidence" value="ECO:0007669"/>
    <property type="project" value="UniProtKB-KW"/>
</dbReference>
<feature type="signal peptide" evidence="11">
    <location>
        <begin position="1"/>
        <end position="31"/>
    </location>
</feature>
<feature type="binding site" description="axial binding residue" evidence="9">
    <location>
        <position position="283"/>
    </location>
    <ligand>
        <name>heme b</name>
        <dbReference type="ChEBI" id="CHEBI:60344"/>
        <label>1</label>
    </ligand>
    <ligandPart>
        <name>Fe</name>
        <dbReference type="ChEBI" id="CHEBI:18248"/>
    </ligandPart>
</feature>
<feature type="transmembrane region" description="Helical" evidence="10">
    <location>
        <begin position="325"/>
        <end position="343"/>
    </location>
</feature>
<evidence type="ECO:0000259" key="13">
    <source>
        <dbReference type="PROSITE" id="PS50939"/>
    </source>
</evidence>
<dbReference type="SUPFAM" id="SSF49344">
    <property type="entry name" value="CBD9-like"/>
    <property type="match status" value="1"/>
</dbReference>
<dbReference type="PIRSF" id="PIRSF037471">
    <property type="entry name" value="UCP037471"/>
    <property type="match status" value="1"/>
</dbReference>
<evidence type="ECO:0000256" key="3">
    <source>
        <dbReference type="ARBA" id="ARBA00022692"/>
    </source>
</evidence>
<feature type="transmembrane region" description="Helical" evidence="10">
    <location>
        <begin position="349"/>
        <end position="371"/>
    </location>
</feature>
<evidence type="ECO:0000259" key="12">
    <source>
        <dbReference type="PROSITE" id="PS50836"/>
    </source>
</evidence>
<evidence type="ECO:0000256" key="4">
    <source>
        <dbReference type="ARBA" id="ARBA00022729"/>
    </source>
</evidence>
<dbReference type="InterPro" id="IPR005018">
    <property type="entry name" value="DOMON_domain"/>
</dbReference>
<feature type="domain" description="Cytochrome b561" evidence="13">
    <location>
        <begin position="180"/>
        <end position="374"/>
    </location>
</feature>
<evidence type="ECO:0000313" key="14">
    <source>
        <dbReference type="EMBL" id="ABK23232.1"/>
    </source>
</evidence>
<evidence type="ECO:0000256" key="9">
    <source>
        <dbReference type="PIRSR" id="PIRSR037471-1"/>
    </source>
</evidence>
<dbReference type="Pfam" id="PF03351">
    <property type="entry name" value="DOMON"/>
    <property type="match status" value="1"/>
</dbReference>
<protein>
    <recommendedName>
        <fullName evidence="8">Cytochrome b561 and DOMON domain-containing protein</fullName>
    </recommendedName>
</protein>
<keyword evidence="4 11" id="KW-0732">Signal</keyword>
<reference evidence="14" key="1">
    <citation type="journal article" date="2008" name="BMC Genomics">
        <title>A conifer genomics resource of 200,000 spruce (Picea spp.) ESTs and 6,464 high-quality, sequence-finished full-length cDNAs for Sitka spruce (Picea sitchensis).</title>
        <authorList>
            <person name="Ralph S.G."/>
            <person name="Chun H.J."/>
            <person name="Kolosova N."/>
            <person name="Cooper D."/>
            <person name="Oddy C."/>
            <person name="Ritland C.E."/>
            <person name="Kirkpatrick R."/>
            <person name="Moore R."/>
            <person name="Barber S."/>
            <person name="Holt R.A."/>
            <person name="Jones S.J."/>
            <person name="Marra M.A."/>
            <person name="Douglas C.J."/>
            <person name="Ritland K."/>
            <person name="Bohlmann J."/>
        </authorList>
    </citation>
    <scope>NUCLEOTIDE SEQUENCE</scope>
    <source>
        <tissue evidence="14">Bark</tissue>
    </source>
</reference>
<feature type="chain" id="PRO_5002741895" description="Cytochrome b561 and DOMON domain-containing protein" evidence="11">
    <location>
        <begin position="32"/>
        <end position="390"/>
    </location>
</feature>
<dbReference type="InterPro" id="IPR006593">
    <property type="entry name" value="Cyt_b561/ferric_Rdtase_TM"/>
</dbReference>
<dbReference type="PROSITE" id="PS50939">
    <property type="entry name" value="CYTOCHROME_B561"/>
    <property type="match status" value="1"/>
</dbReference>
<dbReference type="EMBL" id="EF083899">
    <property type="protein sequence ID" value="ABK23232.1"/>
    <property type="molecule type" value="mRNA"/>
</dbReference>
<evidence type="ECO:0000256" key="6">
    <source>
        <dbReference type="ARBA" id="ARBA00022989"/>
    </source>
</evidence>
<dbReference type="Pfam" id="PF03188">
    <property type="entry name" value="Cytochrom_B561"/>
    <property type="match status" value="1"/>
</dbReference>
<evidence type="ECO:0000256" key="5">
    <source>
        <dbReference type="ARBA" id="ARBA00022982"/>
    </source>
</evidence>
<dbReference type="PANTHER" id="PTHR23130">
    <property type="entry name" value="CYTOCHROME B561 AND DOMON DOMAIN-CONTAINING PROTEIN"/>
    <property type="match status" value="1"/>
</dbReference>
<accession>A9NRH1</accession>
<feature type="binding site" description="axial binding residue" evidence="9">
    <location>
        <position position="218"/>
    </location>
    <ligand>
        <name>heme b</name>
        <dbReference type="ChEBI" id="CHEBI:60344"/>
        <label>1</label>
    </ligand>
    <ligandPart>
        <name>Fe</name>
        <dbReference type="ChEBI" id="CHEBI:18248"/>
    </ligandPart>
</feature>
<feature type="transmembrane region" description="Helical" evidence="10">
    <location>
        <begin position="285"/>
        <end position="304"/>
    </location>
</feature>
<keyword evidence="9" id="KW-0408">Iron</keyword>
<keyword evidence="5 8" id="KW-0249">Electron transport</keyword>
<dbReference type="AlphaFoldDB" id="A9NRH1"/>
<feature type="binding site" description="axial binding residue" evidence="9">
    <location>
        <position position="251"/>
    </location>
    <ligand>
        <name>heme b</name>
        <dbReference type="ChEBI" id="CHEBI:60344"/>
        <label>1</label>
    </ligand>
    <ligandPart>
        <name>Fe</name>
        <dbReference type="ChEBI" id="CHEBI:18248"/>
    </ligandPart>
</feature>
<evidence type="ECO:0000256" key="7">
    <source>
        <dbReference type="ARBA" id="ARBA00023136"/>
    </source>
</evidence>